<dbReference type="InterPro" id="IPR036259">
    <property type="entry name" value="MFS_trans_sf"/>
</dbReference>
<protein>
    <submittedName>
        <fullName evidence="6">Uncharacterized membrane protein</fullName>
    </submittedName>
</protein>
<feature type="transmembrane region" description="Helical" evidence="5">
    <location>
        <begin position="62"/>
        <end position="79"/>
    </location>
</feature>
<feature type="transmembrane region" description="Helical" evidence="5">
    <location>
        <begin position="20"/>
        <end position="42"/>
    </location>
</feature>
<feature type="transmembrane region" description="Helical" evidence="5">
    <location>
        <begin position="86"/>
        <end position="106"/>
    </location>
</feature>
<name>A0A9P0QSC3_9ASCO</name>
<dbReference type="Proteomes" id="UP000837801">
    <property type="component" value="Unassembled WGS sequence"/>
</dbReference>
<dbReference type="Gene3D" id="1.20.1250.20">
    <property type="entry name" value="MFS general substrate transporter like domains"/>
    <property type="match status" value="2"/>
</dbReference>
<evidence type="ECO:0000256" key="2">
    <source>
        <dbReference type="ARBA" id="ARBA00022692"/>
    </source>
</evidence>
<organism evidence="6 7">
    <name type="scientific">[Candida] railenensis</name>
    <dbReference type="NCBI Taxonomy" id="45579"/>
    <lineage>
        <taxon>Eukaryota</taxon>
        <taxon>Fungi</taxon>
        <taxon>Dikarya</taxon>
        <taxon>Ascomycota</taxon>
        <taxon>Saccharomycotina</taxon>
        <taxon>Pichiomycetes</taxon>
        <taxon>Debaryomycetaceae</taxon>
        <taxon>Kurtzmaniella</taxon>
    </lineage>
</organism>
<proteinExistence type="predicted"/>
<dbReference type="AlphaFoldDB" id="A0A9P0QSC3"/>
<keyword evidence="2 5" id="KW-0812">Transmembrane</keyword>
<evidence type="ECO:0000256" key="5">
    <source>
        <dbReference type="SAM" id="Phobius"/>
    </source>
</evidence>
<gene>
    <name evidence="6" type="ORF">CLIB1423_14S01552</name>
</gene>
<dbReference type="OrthoDB" id="410267at2759"/>
<evidence type="ECO:0000313" key="6">
    <source>
        <dbReference type="EMBL" id="CAH2354079.1"/>
    </source>
</evidence>
<evidence type="ECO:0000313" key="7">
    <source>
        <dbReference type="Proteomes" id="UP000837801"/>
    </source>
</evidence>
<sequence length="487" mass="53509">MFLQTAIKELDRYLPPTNRWCVLFATVPVSFASGTLFAYSVFGTQLADRCKLDASSTVNLNITATLGGAIGGLLSGLLTDRYGTQIPILISFLCLTLGYFLVYLSYQLGEGSTFIGLLFAMLCVGFGSVAGYFSSLKAVALNFPDFKGSAQSVTIASFAISSLLYSVVSSFLSTGDFIKFLSISCAVLTSIGFVFIRVDGHYNEVLLSDIEEQVEGESSQLLADESSGYESVVSDTNLKSQPDVDVVKTLNLKGSLFHPTFWLHYLIFSITQGFGQMYIYSVGYILKAIYYYYTHNEITSDVVSLQKLQALHVSLIAIFSFIGRLSSGPTSDYFYKVLKVQRHWILILGTLVMLVGHSLQLLDVESTFKTLGGANIYLSVASCTVGFAYGFTFACYPVIVSDIFNMKYYSFIWGCLYTSTTIGLTLMSKIFGYVYDSNSVTWDPSNKVYICSKGSGCYHATFKITCGMCVLVIALVGGYIYRGRNTK</sequence>
<feature type="transmembrane region" description="Helical" evidence="5">
    <location>
        <begin position="411"/>
        <end position="435"/>
    </location>
</feature>
<evidence type="ECO:0000256" key="3">
    <source>
        <dbReference type="ARBA" id="ARBA00022989"/>
    </source>
</evidence>
<feature type="transmembrane region" description="Helical" evidence="5">
    <location>
        <begin position="462"/>
        <end position="481"/>
    </location>
</feature>
<dbReference type="GO" id="GO:0000329">
    <property type="term" value="C:fungal-type vacuole membrane"/>
    <property type="evidence" value="ECO:0007669"/>
    <property type="project" value="TreeGrafter"/>
</dbReference>
<comment type="subcellular location">
    <subcellularLocation>
        <location evidence="1">Membrane</location>
        <topology evidence="1">Multi-pass membrane protein</topology>
    </subcellularLocation>
</comment>
<feature type="transmembrane region" description="Helical" evidence="5">
    <location>
        <begin position="374"/>
        <end position="399"/>
    </location>
</feature>
<dbReference type="GO" id="GO:0022857">
    <property type="term" value="F:transmembrane transporter activity"/>
    <property type="evidence" value="ECO:0007669"/>
    <property type="project" value="InterPro"/>
</dbReference>
<accession>A0A9P0QSC3</accession>
<comment type="caution">
    <text evidence="6">The sequence shown here is derived from an EMBL/GenBank/DDBJ whole genome shotgun (WGS) entry which is preliminary data.</text>
</comment>
<dbReference type="EMBL" id="CAKXYY010000014">
    <property type="protein sequence ID" value="CAH2354079.1"/>
    <property type="molecule type" value="Genomic_DNA"/>
</dbReference>
<keyword evidence="4 5" id="KW-0472">Membrane</keyword>
<feature type="transmembrane region" description="Helical" evidence="5">
    <location>
        <begin position="344"/>
        <end position="362"/>
    </location>
</feature>
<feature type="transmembrane region" description="Helical" evidence="5">
    <location>
        <begin position="112"/>
        <end position="133"/>
    </location>
</feature>
<dbReference type="PANTHER" id="PTHR21576">
    <property type="entry name" value="UNCHARACTERIZED NODULIN-LIKE PROTEIN"/>
    <property type="match status" value="1"/>
</dbReference>
<feature type="transmembrane region" description="Helical" evidence="5">
    <location>
        <begin position="153"/>
        <end position="171"/>
    </location>
</feature>
<dbReference type="InterPro" id="IPR011701">
    <property type="entry name" value="MFS"/>
</dbReference>
<dbReference type="SUPFAM" id="SSF103473">
    <property type="entry name" value="MFS general substrate transporter"/>
    <property type="match status" value="1"/>
</dbReference>
<dbReference type="PANTHER" id="PTHR21576:SF166">
    <property type="entry name" value="ADR278WP"/>
    <property type="match status" value="1"/>
</dbReference>
<keyword evidence="7" id="KW-1185">Reference proteome</keyword>
<evidence type="ECO:0000256" key="4">
    <source>
        <dbReference type="ARBA" id="ARBA00023136"/>
    </source>
</evidence>
<dbReference type="Pfam" id="PF07690">
    <property type="entry name" value="MFS_1"/>
    <property type="match status" value="1"/>
</dbReference>
<evidence type="ECO:0000256" key="1">
    <source>
        <dbReference type="ARBA" id="ARBA00004141"/>
    </source>
</evidence>
<keyword evidence="3 5" id="KW-1133">Transmembrane helix</keyword>
<reference evidence="6" key="1">
    <citation type="submission" date="2022-03" db="EMBL/GenBank/DDBJ databases">
        <authorList>
            <person name="Legras J.-L."/>
            <person name="Devillers H."/>
            <person name="Grondin C."/>
        </authorList>
    </citation>
    <scope>NUCLEOTIDE SEQUENCE</scope>
    <source>
        <strain evidence="6">CLIB 1423</strain>
    </source>
</reference>
<feature type="transmembrane region" description="Helical" evidence="5">
    <location>
        <begin position="177"/>
        <end position="196"/>
    </location>
</feature>